<dbReference type="NCBIfam" id="NF045849">
    <property type="entry name" value="ICE_MMCAP2_0565"/>
    <property type="match status" value="1"/>
</dbReference>
<evidence type="ECO:0000313" key="3">
    <source>
        <dbReference type="Proteomes" id="UP000463983"/>
    </source>
</evidence>
<reference evidence="3" key="1">
    <citation type="journal article" date="2020" name="Microorganisms">
        <title>Complete Genome of a Member of a New Bacterial Lineage in the Microgenomates Group Reveals an Unusual Nucleotide Composition Disparity Between Two Strands of DNA and Limited Metabolic Potential.</title>
        <authorList>
            <person name="Kadnikov V.V."/>
            <person name="Mardanov A.V."/>
            <person name="Beletsky A.V."/>
            <person name="Karnachuk O.V."/>
            <person name="Ravin N.V."/>
        </authorList>
    </citation>
    <scope>NUCLEOTIDE SEQUENCE [LARGE SCALE GENOMIC DNA]</scope>
</reference>
<sequence>MNIIKPVYAQTSDIDSQVTGFFAYSNVGDLVSTLVTTAIVVGALATLIYLIIGGINWITSAGDTQKVESAQKHLTNALIGLVILVAAYAIFTVVKAFLGIGDEI</sequence>
<dbReference type="InterPro" id="IPR043993">
    <property type="entry name" value="T4SS_pilin"/>
</dbReference>
<protein>
    <submittedName>
        <fullName evidence="2">Uncharacterized protein</fullName>
    </submittedName>
</protein>
<keyword evidence="1" id="KW-0812">Transmembrane</keyword>
<feature type="transmembrane region" description="Helical" evidence="1">
    <location>
        <begin position="78"/>
        <end position="98"/>
    </location>
</feature>
<accession>A0A857N4X7</accession>
<keyword evidence="3" id="KW-1185">Reference proteome</keyword>
<keyword evidence="1" id="KW-1133">Transmembrane helix</keyword>
<dbReference type="RefSeq" id="WP_161931581.1">
    <property type="nucleotide sequence ID" value="NZ_CP047901.1"/>
</dbReference>
<proteinExistence type="predicted"/>
<dbReference type="EMBL" id="CP047901">
    <property type="protein sequence ID" value="QHO63187.1"/>
    <property type="molecule type" value="Genomic_DNA"/>
</dbReference>
<organism evidence="2 3">
    <name type="scientific">Candidatus Chazhemtobacterium aquaticus</name>
    <dbReference type="NCBI Taxonomy" id="2715735"/>
    <lineage>
        <taxon>Bacteria</taxon>
        <taxon>Candidatus Chazhemtobacteraceae</taxon>
        <taxon>Candidatus Chazhemtobacterium</taxon>
    </lineage>
</organism>
<dbReference type="KEGG" id="caqa:MICH65_0206"/>
<dbReference type="AlphaFoldDB" id="A0A857N4X7"/>
<evidence type="ECO:0000256" key="1">
    <source>
        <dbReference type="SAM" id="Phobius"/>
    </source>
</evidence>
<evidence type="ECO:0000313" key="2">
    <source>
        <dbReference type="EMBL" id="QHO63187.1"/>
    </source>
</evidence>
<feature type="transmembrane region" description="Helical" evidence="1">
    <location>
        <begin position="34"/>
        <end position="58"/>
    </location>
</feature>
<keyword evidence="1" id="KW-0472">Membrane</keyword>
<name>A0A857N4X7_9BACT</name>
<dbReference type="Pfam" id="PF18895">
    <property type="entry name" value="T4SS_pilin"/>
    <property type="match status" value="1"/>
</dbReference>
<gene>
    <name evidence="2" type="ORF">MICH65_0206</name>
</gene>
<dbReference type="Proteomes" id="UP000463983">
    <property type="component" value="Chromosome"/>
</dbReference>